<evidence type="ECO:0000256" key="6">
    <source>
        <dbReference type="ARBA" id="ARBA00022884"/>
    </source>
</evidence>
<evidence type="ECO:0000256" key="4">
    <source>
        <dbReference type="ARBA" id="ARBA00022679"/>
    </source>
</evidence>
<comment type="caution">
    <text evidence="11">Lacks conserved residue(s) required for the propagation of feature annotation.</text>
</comment>
<evidence type="ECO:0000313" key="14">
    <source>
        <dbReference type="Proteomes" id="UP000591535"/>
    </source>
</evidence>
<evidence type="ECO:0000256" key="11">
    <source>
        <dbReference type="PROSITE-ProRule" id="PRU01026"/>
    </source>
</evidence>
<feature type="binding site" evidence="11">
    <location>
        <position position="3"/>
    </location>
    <ligand>
        <name>S-adenosyl-L-methionine</name>
        <dbReference type="ChEBI" id="CHEBI:59789"/>
    </ligand>
</feature>
<evidence type="ECO:0000256" key="8">
    <source>
        <dbReference type="ARBA" id="ARBA00023015"/>
    </source>
</evidence>
<evidence type="ECO:0000256" key="1">
    <source>
        <dbReference type="ARBA" id="ARBA00004173"/>
    </source>
</evidence>
<dbReference type="Proteomes" id="UP000591535">
    <property type="component" value="Unassembled WGS sequence"/>
</dbReference>
<evidence type="ECO:0000256" key="3">
    <source>
        <dbReference type="ARBA" id="ARBA00022603"/>
    </source>
</evidence>
<dbReference type="InterPro" id="IPR001737">
    <property type="entry name" value="KsgA/Erm"/>
</dbReference>
<dbReference type="EMBL" id="VWZG01013157">
    <property type="protein sequence ID" value="NXG25918.1"/>
    <property type="molecule type" value="Genomic_DNA"/>
</dbReference>
<proteinExistence type="inferred from homology"/>
<evidence type="ECO:0000256" key="9">
    <source>
        <dbReference type="ARBA" id="ARBA00023128"/>
    </source>
</evidence>
<keyword evidence="3 11" id="KW-0489">Methyltransferase</keyword>
<dbReference type="GO" id="GO:0005759">
    <property type="term" value="C:mitochondrial matrix"/>
    <property type="evidence" value="ECO:0007669"/>
    <property type="project" value="TreeGrafter"/>
</dbReference>
<evidence type="ECO:0000313" key="13">
    <source>
        <dbReference type="EMBL" id="NXG25918.1"/>
    </source>
</evidence>
<keyword evidence="6 11" id="KW-0694">RNA-binding</keyword>
<dbReference type="AlphaFoldDB" id="A0A7K9AE79"/>
<feature type="non-terminal residue" evidence="13">
    <location>
        <position position="1"/>
    </location>
</feature>
<feature type="non-terminal residue" evidence="13">
    <location>
        <position position="193"/>
    </location>
</feature>
<name>A0A7K9AE79_9PASS</name>
<protein>
    <recommendedName>
        <fullName evidence="12">rRNA adenine N(6)-methyltransferase</fullName>
        <ecNumber evidence="12">2.1.1.-</ecNumber>
    </recommendedName>
</protein>
<sequence>RFIACPRLARTVQQCLQRPAGPGPQPALLEFAPGPGILTQTLLNAGIRVVALESNLSYLQNLQSLENSLDGQLQVIYGDFFRLDPLVSGTLKPPAVSSEKLFETMGVTAVPWKADVPLRIFGIMPDTLERNRLWRLLFGLYECNSIYKYGRVELNLFVSEKEYKVLTAKPGEMGAYQALTVLVQIGCEVELLH</sequence>
<keyword evidence="10" id="KW-0804">Transcription</keyword>
<keyword evidence="14" id="KW-1185">Reference proteome</keyword>
<comment type="subcellular location">
    <subcellularLocation>
        <location evidence="1">Mitochondrion</location>
    </subcellularLocation>
</comment>
<keyword evidence="9" id="KW-0496">Mitochondrion</keyword>
<dbReference type="PIRSF" id="PIRSF027833">
    <property type="entry name" value="MtTFB2"/>
    <property type="match status" value="1"/>
</dbReference>
<dbReference type="EC" id="2.1.1.-" evidence="12"/>
<comment type="caution">
    <text evidence="13">The sequence shown here is derived from an EMBL/GenBank/DDBJ whole genome shotgun (WGS) entry which is preliminary data.</text>
</comment>
<evidence type="ECO:0000256" key="10">
    <source>
        <dbReference type="ARBA" id="ARBA00023163"/>
    </source>
</evidence>
<comment type="similarity">
    <text evidence="11 12">Belongs to the class I-like SAM-binding methyltransferase superfamily. rRNA adenine N(6)-methyltransferase family.</text>
</comment>
<dbReference type="PROSITE" id="PS51689">
    <property type="entry name" value="SAM_RNA_A_N6_MT"/>
    <property type="match status" value="1"/>
</dbReference>
<accession>A0A7K9AE79</accession>
<dbReference type="PANTHER" id="PTHR11727:SF13">
    <property type="entry name" value="DIMETHYLADENOSINE TRANSFERASE 2, MITOCHONDRIAL"/>
    <property type="match status" value="1"/>
</dbReference>
<dbReference type="SUPFAM" id="SSF53335">
    <property type="entry name" value="S-adenosyl-L-methionine-dependent methyltransferases"/>
    <property type="match status" value="1"/>
</dbReference>
<dbReference type="InterPro" id="IPR029063">
    <property type="entry name" value="SAM-dependent_MTases_sf"/>
</dbReference>
<dbReference type="PANTHER" id="PTHR11727">
    <property type="entry name" value="DIMETHYLADENOSINE TRANSFERASE"/>
    <property type="match status" value="1"/>
</dbReference>
<dbReference type="Pfam" id="PF00398">
    <property type="entry name" value="RrnaAD"/>
    <property type="match status" value="1"/>
</dbReference>
<reference evidence="13 14" key="1">
    <citation type="submission" date="2019-09" db="EMBL/GenBank/DDBJ databases">
        <title>Bird 10,000 Genomes (B10K) Project - Family phase.</title>
        <authorList>
            <person name="Zhang G."/>
        </authorList>
    </citation>
    <scope>NUCLEOTIDE SEQUENCE [LARGE SCALE GENOMIC DNA]</scope>
    <source>
        <strain evidence="13">B10K-DU-001-02</strain>
        <tissue evidence="13">Muscle</tissue>
    </source>
</reference>
<dbReference type="GO" id="GO:0034246">
    <property type="term" value="F:mitochondrial transcription factor activity"/>
    <property type="evidence" value="ECO:0007669"/>
    <property type="project" value="TreeGrafter"/>
</dbReference>
<keyword evidence="7" id="KW-0809">Transit peptide</keyword>
<dbReference type="Gene3D" id="3.40.50.150">
    <property type="entry name" value="Vaccinia Virus protein VP39"/>
    <property type="match status" value="1"/>
</dbReference>
<evidence type="ECO:0000256" key="2">
    <source>
        <dbReference type="ARBA" id="ARBA00022552"/>
    </source>
</evidence>
<evidence type="ECO:0000256" key="7">
    <source>
        <dbReference type="ARBA" id="ARBA00022946"/>
    </source>
</evidence>
<dbReference type="GO" id="GO:0006391">
    <property type="term" value="P:transcription initiation at mitochondrial promoter"/>
    <property type="evidence" value="ECO:0007669"/>
    <property type="project" value="TreeGrafter"/>
</dbReference>
<gene>
    <name evidence="13" type="primary">Tfb2m</name>
    <name evidence="13" type="ORF">GRAVAR_R11784</name>
</gene>
<feature type="binding site" evidence="11">
    <location>
        <position position="79"/>
    </location>
    <ligand>
        <name>S-adenosyl-L-methionine</name>
        <dbReference type="ChEBI" id="CHEBI:59789"/>
    </ligand>
</feature>
<evidence type="ECO:0000256" key="5">
    <source>
        <dbReference type="ARBA" id="ARBA00022691"/>
    </source>
</evidence>
<feature type="binding site" evidence="11">
    <location>
        <position position="53"/>
    </location>
    <ligand>
        <name>S-adenosyl-L-methionine</name>
        <dbReference type="ChEBI" id="CHEBI:59789"/>
    </ligand>
</feature>
<keyword evidence="2 12" id="KW-0698">rRNA processing</keyword>
<dbReference type="GO" id="GO:0003723">
    <property type="term" value="F:RNA binding"/>
    <property type="evidence" value="ECO:0007669"/>
    <property type="project" value="UniProtKB-UniRule"/>
</dbReference>
<keyword evidence="5 11" id="KW-0949">S-adenosyl-L-methionine</keyword>
<dbReference type="GO" id="GO:0000179">
    <property type="term" value="F:rRNA (adenine-N6,N6-)-dimethyltransferase activity"/>
    <property type="evidence" value="ECO:0007669"/>
    <property type="project" value="UniProtKB-UniRule"/>
</dbReference>
<evidence type="ECO:0000256" key="12">
    <source>
        <dbReference type="RuleBase" id="RU362106"/>
    </source>
</evidence>
<keyword evidence="8" id="KW-0805">Transcription regulation</keyword>
<organism evidence="13 14">
    <name type="scientific">Grallaria varia</name>
    <name type="common">variegated antpitta</name>
    <dbReference type="NCBI Taxonomy" id="117165"/>
    <lineage>
        <taxon>Eukaryota</taxon>
        <taxon>Metazoa</taxon>
        <taxon>Chordata</taxon>
        <taxon>Craniata</taxon>
        <taxon>Vertebrata</taxon>
        <taxon>Euteleostomi</taxon>
        <taxon>Archelosauria</taxon>
        <taxon>Archosauria</taxon>
        <taxon>Dinosauria</taxon>
        <taxon>Saurischia</taxon>
        <taxon>Theropoda</taxon>
        <taxon>Coelurosauria</taxon>
        <taxon>Aves</taxon>
        <taxon>Neognathae</taxon>
        <taxon>Neoaves</taxon>
        <taxon>Telluraves</taxon>
        <taxon>Australaves</taxon>
        <taxon>Passeriformes</taxon>
        <taxon>Formicariidae</taxon>
        <taxon>Grallaria</taxon>
    </lineage>
</organism>
<keyword evidence="4 11" id="KW-0808">Transferase</keyword>